<evidence type="ECO:0000256" key="12">
    <source>
        <dbReference type="ARBA" id="ARBA00039103"/>
    </source>
</evidence>
<keyword evidence="18" id="KW-0547">Nucleotide-binding</keyword>
<dbReference type="PROSITE" id="PS00154">
    <property type="entry name" value="ATPASE_E1_E2"/>
    <property type="match status" value="1"/>
</dbReference>
<sequence>MTEYRLKGLSCAHCSQELEMEIKKLKHAGDAKIQYNTAKLVLPENVALKDVEQILQTEKVSIIKEESDEHQHDASDKKLLFQIMISTVLFFVAFLLEGKIATSLSFVIYFAAAALSGYETFFKGAKNLFRFKFTIDTLMTIALVGAFAIGDYKEGTVVAILFGVNEYLEGFGMRQARKSMSELLKVAPKTATRISDGVMETVLTEDLQLRDTVLIKAGEKVPSDAVLVSGVSSFNEAAITGESMPVEKQVGDALFGGAINNEGTVQAEITALYEDSSLAKILHLVEEAQETKTKTELFIDKFARYYTPAILIFAILITIVPPLFFGAAWGTWVYEGLAVLIIGCPCALILSSPVAIVSGITRSAKNGVLIKGGVYLEQLGKIRQIAFDKTGTLTAGEPVVAETITYHDTFFDIAYRMESESNHPIAQAVREKVQSSLEKKGQMERLQTIAGKGLEGVLNGVTYFAGNESQIPPELWEKDAKNDVTRLKEAGYTVVIVASESAILGMFGVRDALRAESKQLISDLHHLGIKNTIMLTGDHAKTAKKVADEVGIDTFYADLLPEEKLSKIRQIQSDSGKVAMVGDGINDSPALVTADLGIAMGQGTDSAIEVADIVLMQNHLGKLPLTIKIAKKVRKVIAFNITFALGLKAIALLLTLPGLLTLWMAILADMGATIIVTLLGLTILIRSREEK</sequence>
<dbReference type="PRINTS" id="PR00941">
    <property type="entry name" value="CDATPASE"/>
</dbReference>
<dbReference type="SFLD" id="SFLDG00002">
    <property type="entry name" value="C1.7:_P-type_atpase_like"/>
    <property type="match status" value="1"/>
</dbReference>
<evidence type="ECO:0000256" key="15">
    <source>
        <dbReference type="ARBA" id="ARBA00055196"/>
    </source>
</evidence>
<dbReference type="InterPro" id="IPR027256">
    <property type="entry name" value="P-typ_ATPase_IB"/>
</dbReference>
<keyword evidence="13" id="KW-0105">Cadmium resistance</keyword>
<dbReference type="InterPro" id="IPR008250">
    <property type="entry name" value="ATPase_P-typ_transduc_dom_A_sf"/>
</dbReference>
<feature type="transmembrane region" description="Helical" evidence="18">
    <location>
        <begin position="662"/>
        <end position="685"/>
    </location>
</feature>
<evidence type="ECO:0000256" key="8">
    <source>
        <dbReference type="ARBA" id="ARBA00022967"/>
    </source>
</evidence>
<evidence type="ECO:0000256" key="16">
    <source>
        <dbReference type="ARBA" id="ARBA00074282"/>
    </source>
</evidence>
<evidence type="ECO:0000256" key="3">
    <source>
        <dbReference type="ARBA" id="ARBA00022448"/>
    </source>
</evidence>
<comment type="function">
    <text evidence="15">Couples the hydrolysis of ATP with the export of cadmium.</text>
</comment>
<dbReference type="NCBIfam" id="TIGR01525">
    <property type="entry name" value="ATPase-IB_hvy"/>
    <property type="match status" value="1"/>
</dbReference>
<keyword evidence="7 18" id="KW-0479">Metal-binding</keyword>
<reference evidence="20 21" key="1">
    <citation type="journal article" date="2015" name="Genome Biol. Evol.">
        <title>Comparative Genomics of Listeria Sensu Lato: Genus-Wide Differences in Evolutionary Dynamics and the Progressive Gain of Complex, Potentially Pathogenicity-Related Traits through Lateral Gene Transfer.</title>
        <authorList>
            <person name="Chiara M."/>
            <person name="Caruso M."/>
            <person name="D'Erchia A.M."/>
            <person name="Manzari C."/>
            <person name="Fraccalvieri R."/>
            <person name="Goffredo E."/>
            <person name="Latorre L."/>
            <person name="Miccolupo A."/>
            <person name="Padalino I."/>
            <person name="Santagada G."/>
            <person name="Chiocco D."/>
            <person name="Pesole G."/>
            <person name="Horner D.S."/>
            <person name="Parisi A."/>
        </authorList>
    </citation>
    <scope>NUCLEOTIDE SEQUENCE [LARGE SCALE GENOMIC DNA]</scope>
    <source>
        <strain evidence="20 21">1991</strain>
    </source>
</reference>
<evidence type="ECO:0000256" key="6">
    <source>
        <dbReference type="ARBA" id="ARBA00022692"/>
    </source>
</evidence>
<evidence type="ECO:0000259" key="19">
    <source>
        <dbReference type="Pfam" id="PF00122"/>
    </source>
</evidence>
<dbReference type="PANTHER" id="PTHR48085">
    <property type="entry name" value="CADMIUM/ZINC-TRANSPORTING ATPASE HMA2-RELATED"/>
    <property type="match status" value="1"/>
</dbReference>
<evidence type="ECO:0000256" key="4">
    <source>
        <dbReference type="ARBA" id="ARBA00022539"/>
    </source>
</evidence>
<dbReference type="SUPFAM" id="SSF56784">
    <property type="entry name" value="HAD-like"/>
    <property type="match status" value="1"/>
</dbReference>
<dbReference type="InterPro" id="IPR018303">
    <property type="entry name" value="ATPase_P-typ_P_site"/>
</dbReference>
<dbReference type="Gene3D" id="3.40.1110.10">
    <property type="entry name" value="Calcium-transporting ATPase, cytoplasmic domain N"/>
    <property type="match status" value="1"/>
</dbReference>
<evidence type="ECO:0000256" key="11">
    <source>
        <dbReference type="ARBA" id="ARBA00023136"/>
    </source>
</evidence>
<keyword evidence="8" id="KW-1278">Translocase</keyword>
<keyword evidence="18" id="KW-1003">Cell membrane</keyword>
<comment type="catalytic activity">
    <reaction evidence="14">
        <text>Cd(2+)(in) + ATP + H2O = Cd(2+)(out) + ADP + phosphate + H(+)</text>
        <dbReference type="Rhea" id="RHEA:12132"/>
        <dbReference type="ChEBI" id="CHEBI:15377"/>
        <dbReference type="ChEBI" id="CHEBI:15378"/>
        <dbReference type="ChEBI" id="CHEBI:30616"/>
        <dbReference type="ChEBI" id="CHEBI:43474"/>
        <dbReference type="ChEBI" id="CHEBI:48775"/>
        <dbReference type="ChEBI" id="CHEBI:456216"/>
        <dbReference type="EC" id="7.2.2.21"/>
    </reaction>
</comment>
<evidence type="ECO:0000313" key="21">
    <source>
        <dbReference type="Proteomes" id="UP000052258"/>
    </source>
</evidence>
<dbReference type="NCBIfam" id="TIGR01494">
    <property type="entry name" value="ATPase_P-type"/>
    <property type="match status" value="1"/>
</dbReference>
<gene>
    <name evidence="20" type="ORF">X560_1581</name>
</gene>
<evidence type="ECO:0000256" key="7">
    <source>
        <dbReference type="ARBA" id="ARBA00022723"/>
    </source>
</evidence>
<feature type="transmembrane region" description="Helical" evidence="18">
    <location>
        <begin position="102"/>
        <end position="121"/>
    </location>
</feature>
<keyword evidence="3" id="KW-0813">Transport</keyword>
<feature type="transmembrane region" description="Helical" evidence="18">
    <location>
        <begin position="79"/>
        <end position="96"/>
    </location>
</feature>
<keyword evidence="21" id="KW-1185">Reference proteome</keyword>
<dbReference type="SUPFAM" id="SSF81653">
    <property type="entry name" value="Calcium ATPase, transduction domain A"/>
    <property type="match status" value="1"/>
</dbReference>
<dbReference type="GO" id="GO:0008551">
    <property type="term" value="F:P-type cadmium transporter activity"/>
    <property type="evidence" value="ECO:0007669"/>
    <property type="project" value="UniProtKB-EC"/>
</dbReference>
<evidence type="ECO:0000256" key="1">
    <source>
        <dbReference type="ARBA" id="ARBA00004651"/>
    </source>
</evidence>
<dbReference type="FunFam" id="2.70.150.10:FF:000002">
    <property type="entry name" value="Copper-transporting ATPase 1, putative"/>
    <property type="match status" value="1"/>
</dbReference>
<dbReference type="Pfam" id="PF00122">
    <property type="entry name" value="E1-E2_ATPase"/>
    <property type="match status" value="1"/>
</dbReference>
<feature type="transmembrane region" description="Helical" evidence="18">
    <location>
        <begin position="636"/>
        <end position="656"/>
    </location>
</feature>
<protein>
    <recommendedName>
        <fullName evidence="16">Probable cadmium-transporting ATPase</fullName>
        <ecNumber evidence="12">7.2.2.21</ecNumber>
    </recommendedName>
    <alternativeName>
        <fullName evidence="17">Cadmium-efflux ATPase</fullName>
    </alternativeName>
</protein>
<evidence type="ECO:0000256" key="5">
    <source>
        <dbReference type="ARBA" id="ARBA00022553"/>
    </source>
</evidence>
<dbReference type="AlphaFoldDB" id="A0A0J8GGK8"/>
<dbReference type="Gene3D" id="3.40.50.1000">
    <property type="entry name" value="HAD superfamily/HAD-like"/>
    <property type="match status" value="1"/>
</dbReference>
<evidence type="ECO:0000256" key="13">
    <source>
        <dbReference type="ARBA" id="ARBA00043263"/>
    </source>
</evidence>
<dbReference type="Gene3D" id="2.70.150.10">
    <property type="entry name" value="Calcium-transporting ATPase, cytoplasmic transduction domain A"/>
    <property type="match status" value="1"/>
</dbReference>
<dbReference type="InterPro" id="IPR023298">
    <property type="entry name" value="ATPase_P-typ_TM_dom_sf"/>
</dbReference>
<comment type="caution">
    <text evidence="20">The sequence shown here is derived from an EMBL/GenBank/DDBJ whole genome shotgun (WGS) entry which is preliminary data.</text>
</comment>
<dbReference type="InterPro" id="IPR059000">
    <property type="entry name" value="ATPase_P-type_domA"/>
</dbReference>
<dbReference type="PROSITE" id="PS01047">
    <property type="entry name" value="HMA_1"/>
    <property type="match status" value="1"/>
</dbReference>
<dbReference type="InterPro" id="IPR023214">
    <property type="entry name" value="HAD_sf"/>
</dbReference>
<feature type="domain" description="P-type ATPase A" evidence="19">
    <location>
        <begin position="186"/>
        <end position="286"/>
    </location>
</feature>
<dbReference type="OrthoDB" id="9813266at2"/>
<keyword evidence="9 18" id="KW-1133">Transmembrane helix</keyword>
<dbReference type="Proteomes" id="UP000052258">
    <property type="component" value="Unassembled WGS sequence"/>
</dbReference>
<accession>A0A0J8GGK8</accession>
<dbReference type="SUPFAM" id="SSF81665">
    <property type="entry name" value="Calcium ATPase, transmembrane domain M"/>
    <property type="match status" value="1"/>
</dbReference>
<dbReference type="SFLD" id="SFLDF00027">
    <property type="entry name" value="p-type_atpase"/>
    <property type="match status" value="1"/>
</dbReference>
<dbReference type="Pfam" id="PF00702">
    <property type="entry name" value="Hydrolase"/>
    <property type="match status" value="1"/>
</dbReference>
<dbReference type="SFLD" id="SFLDS00003">
    <property type="entry name" value="Haloacid_Dehalogenase"/>
    <property type="match status" value="1"/>
</dbReference>
<dbReference type="GO" id="GO:0046872">
    <property type="term" value="F:metal ion binding"/>
    <property type="evidence" value="ECO:0007669"/>
    <property type="project" value="UniProtKB-KW"/>
</dbReference>
<dbReference type="InterPro" id="IPR017969">
    <property type="entry name" value="Heavy-metal-associated_CS"/>
</dbReference>
<dbReference type="RefSeq" id="WP_059140015.1">
    <property type="nucleotide sequence ID" value="NZ_KQ130614.1"/>
</dbReference>
<proteinExistence type="inferred from homology"/>
<keyword evidence="6 18" id="KW-0812">Transmembrane</keyword>
<keyword evidence="10" id="KW-0406">Ion transport</keyword>
<evidence type="ECO:0000256" key="18">
    <source>
        <dbReference type="RuleBase" id="RU362081"/>
    </source>
</evidence>
<evidence type="ECO:0000256" key="10">
    <source>
        <dbReference type="ARBA" id="ARBA00023065"/>
    </source>
</evidence>
<dbReference type="GO" id="GO:0016887">
    <property type="term" value="F:ATP hydrolysis activity"/>
    <property type="evidence" value="ECO:0007669"/>
    <property type="project" value="InterPro"/>
</dbReference>
<evidence type="ECO:0000313" key="20">
    <source>
        <dbReference type="EMBL" id="KMT59868.1"/>
    </source>
</evidence>
<dbReference type="InterPro" id="IPR023299">
    <property type="entry name" value="ATPase_P-typ_cyto_dom_N"/>
</dbReference>
<evidence type="ECO:0000256" key="14">
    <source>
        <dbReference type="ARBA" id="ARBA00049338"/>
    </source>
</evidence>
<dbReference type="InterPro" id="IPR044492">
    <property type="entry name" value="P_typ_ATPase_HD_dom"/>
</dbReference>
<keyword evidence="18" id="KW-0067">ATP-binding</keyword>
<comment type="subcellular location">
    <subcellularLocation>
        <location evidence="1">Cell membrane</location>
        <topology evidence="1">Multi-pass membrane protein</topology>
    </subcellularLocation>
</comment>
<dbReference type="PATRIC" id="fig|1430899.3.peg.1342"/>
<dbReference type="GO" id="GO:0046686">
    <property type="term" value="P:response to cadmium ion"/>
    <property type="evidence" value="ECO:0007669"/>
    <property type="project" value="UniProtKB-KW"/>
</dbReference>
<feature type="transmembrane region" description="Helical" evidence="18">
    <location>
        <begin position="337"/>
        <end position="361"/>
    </location>
</feature>
<keyword evidence="4" id="KW-0104">Cadmium</keyword>
<name>A0A0J8GGK8_9LIST</name>
<dbReference type="EMBL" id="AZHO01000013">
    <property type="protein sequence ID" value="KMT59868.1"/>
    <property type="molecule type" value="Genomic_DNA"/>
</dbReference>
<feature type="transmembrane region" description="Helical" evidence="18">
    <location>
        <begin position="305"/>
        <end position="325"/>
    </location>
</feature>
<dbReference type="Gene3D" id="3.30.70.100">
    <property type="match status" value="1"/>
</dbReference>
<evidence type="ECO:0000256" key="2">
    <source>
        <dbReference type="ARBA" id="ARBA00006024"/>
    </source>
</evidence>
<dbReference type="EC" id="7.2.2.21" evidence="12"/>
<dbReference type="InterPro" id="IPR051014">
    <property type="entry name" value="Cation_Transport_ATPase_IB"/>
</dbReference>
<comment type="similarity">
    <text evidence="2 18">Belongs to the cation transport ATPase (P-type) (TC 3.A.3) family. Type IB subfamily.</text>
</comment>
<dbReference type="GO" id="GO:0005524">
    <property type="term" value="F:ATP binding"/>
    <property type="evidence" value="ECO:0007669"/>
    <property type="project" value="UniProtKB-UniRule"/>
</dbReference>
<dbReference type="PANTHER" id="PTHR48085:SF5">
    <property type="entry name" value="CADMIUM_ZINC-TRANSPORTING ATPASE HMA4-RELATED"/>
    <property type="match status" value="1"/>
</dbReference>
<keyword evidence="11 18" id="KW-0472">Membrane</keyword>
<keyword evidence="5" id="KW-0597">Phosphoprotein</keyword>
<organism evidence="20 21">
    <name type="scientific">Listeria fleischmannii 1991</name>
    <dbReference type="NCBI Taxonomy" id="1430899"/>
    <lineage>
        <taxon>Bacteria</taxon>
        <taxon>Bacillati</taxon>
        <taxon>Bacillota</taxon>
        <taxon>Bacilli</taxon>
        <taxon>Bacillales</taxon>
        <taxon>Listeriaceae</taxon>
        <taxon>Listeria</taxon>
    </lineage>
</organism>
<dbReference type="PRINTS" id="PR00119">
    <property type="entry name" value="CATATPASE"/>
</dbReference>
<dbReference type="GO" id="GO:0005886">
    <property type="term" value="C:plasma membrane"/>
    <property type="evidence" value="ECO:0007669"/>
    <property type="project" value="UniProtKB-SubCell"/>
</dbReference>
<evidence type="ECO:0000256" key="17">
    <source>
        <dbReference type="ARBA" id="ARBA00078718"/>
    </source>
</evidence>
<dbReference type="InterPro" id="IPR001757">
    <property type="entry name" value="P_typ_ATPase"/>
</dbReference>
<evidence type="ECO:0000256" key="9">
    <source>
        <dbReference type="ARBA" id="ARBA00022989"/>
    </source>
</evidence>
<dbReference type="InterPro" id="IPR036412">
    <property type="entry name" value="HAD-like_sf"/>
</dbReference>